<evidence type="ECO:0000313" key="3">
    <source>
        <dbReference type="EMBL" id="MBB1246914.1"/>
    </source>
</evidence>
<accession>A0ABR6EQQ6</accession>
<keyword evidence="4" id="KW-1185">Reference proteome</keyword>
<feature type="chain" id="PRO_5045517654" description="Putative Flp pilus-assembly TadG-like N-terminal domain-containing protein" evidence="1">
    <location>
        <begin position="23"/>
        <end position="184"/>
    </location>
</feature>
<proteinExistence type="predicted"/>
<evidence type="ECO:0000313" key="4">
    <source>
        <dbReference type="Proteomes" id="UP000766698"/>
    </source>
</evidence>
<dbReference type="Pfam" id="PF13400">
    <property type="entry name" value="Tad"/>
    <property type="match status" value="1"/>
</dbReference>
<evidence type="ECO:0000256" key="1">
    <source>
        <dbReference type="SAM" id="SignalP"/>
    </source>
</evidence>
<dbReference type="InterPro" id="IPR028087">
    <property type="entry name" value="Tad_N"/>
</dbReference>
<sequence length="184" mass="19477">MTAVGALLFLALVYFAVGQAAANRNGAQGAADAAALAAANDARDQIGQRLLEPDLDRDDLMELVNGRLFRTSSGCAAAVRFAAKNNAILDPCNRLDAPRSGFAVSVTSRESVGNTVVPGTEGIYSEASARAVVESRCVLKEVEEEDDVVVEIKLSCQGKTVTIDPDKPDSLPRLGELFTVRLVR</sequence>
<dbReference type="Proteomes" id="UP000766698">
    <property type="component" value="Unassembled WGS sequence"/>
</dbReference>
<organism evidence="3 4">
    <name type="scientific">Streptomyces durbertensis</name>
    <dbReference type="NCBI Taxonomy" id="2448886"/>
    <lineage>
        <taxon>Bacteria</taxon>
        <taxon>Bacillati</taxon>
        <taxon>Actinomycetota</taxon>
        <taxon>Actinomycetes</taxon>
        <taxon>Kitasatosporales</taxon>
        <taxon>Streptomycetaceae</taxon>
        <taxon>Streptomyces</taxon>
    </lineage>
</organism>
<dbReference type="EMBL" id="WMLF01000664">
    <property type="protein sequence ID" value="MBB1246914.1"/>
    <property type="molecule type" value="Genomic_DNA"/>
</dbReference>
<evidence type="ECO:0000259" key="2">
    <source>
        <dbReference type="Pfam" id="PF13400"/>
    </source>
</evidence>
<protein>
    <recommendedName>
        <fullName evidence="2">Putative Flp pilus-assembly TadG-like N-terminal domain-containing protein</fullName>
    </recommendedName>
</protein>
<feature type="domain" description="Putative Flp pilus-assembly TadG-like N-terminal" evidence="2">
    <location>
        <begin position="2"/>
        <end position="41"/>
    </location>
</feature>
<gene>
    <name evidence="3" type="ORF">GL263_25685</name>
</gene>
<name>A0ABR6EQQ6_9ACTN</name>
<feature type="signal peptide" evidence="1">
    <location>
        <begin position="1"/>
        <end position="22"/>
    </location>
</feature>
<comment type="caution">
    <text evidence="3">The sequence shown here is derived from an EMBL/GenBank/DDBJ whole genome shotgun (WGS) entry which is preliminary data.</text>
</comment>
<reference evidence="4" key="1">
    <citation type="journal article" date="2020" name="Syst. Appl. Microbiol.">
        <title>Streptomyces alkaliterrae sp. nov., isolated from an alkaline soil, and emended descriptions of Streptomyces alkaliphilus, Streptomyces calidiresistens and Streptomyces durbertensis.</title>
        <authorList>
            <person name="Swiecimska M."/>
            <person name="Golinska P."/>
            <person name="Nouioui I."/>
            <person name="Wypij M."/>
            <person name="Rai M."/>
            <person name="Sangal V."/>
            <person name="Goodfellow M."/>
        </authorList>
    </citation>
    <scope>NUCLEOTIDE SEQUENCE [LARGE SCALE GENOMIC DNA]</scope>
    <source>
        <strain evidence="4">DSM 104538</strain>
    </source>
</reference>
<keyword evidence="1" id="KW-0732">Signal</keyword>